<dbReference type="InterPro" id="IPR000719">
    <property type="entry name" value="Prot_kinase_dom"/>
</dbReference>
<evidence type="ECO:0000259" key="6">
    <source>
        <dbReference type="PROSITE" id="PS50011"/>
    </source>
</evidence>
<reference evidence="7" key="1">
    <citation type="submission" date="2025-08" db="UniProtKB">
        <authorList>
            <consortium name="Ensembl"/>
        </authorList>
    </citation>
    <scope>IDENTIFICATION</scope>
</reference>
<evidence type="ECO:0000256" key="4">
    <source>
        <dbReference type="ARBA" id="ARBA00022777"/>
    </source>
</evidence>
<keyword evidence="8" id="KW-1185">Reference proteome</keyword>
<keyword evidence="4" id="KW-0418">Kinase</keyword>
<organism evidence="7 8">
    <name type="scientific">Monopterus albus</name>
    <name type="common">Swamp eel</name>
    <dbReference type="NCBI Taxonomy" id="43700"/>
    <lineage>
        <taxon>Eukaryota</taxon>
        <taxon>Metazoa</taxon>
        <taxon>Chordata</taxon>
        <taxon>Craniata</taxon>
        <taxon>Vertebrata</taxon>
        <taxon>Euteleostomi</taxon>
        <taxon>Actinopterygii</taxon>
        <taxon>Neopterygii</taxon>
        <taxon>Teleostei</taxon>
        <taxon>Neoteleostei</taxon>
        <taxon>Acanthomorphata</taxon>
        <taxon>Anabantaria</taxon>
        <taxon>Synbranchiformes</taxon>
        <taxon>Synbranchidae</taxon>
        <taxon>Monopterus</taxon>
    </lineage>
</organism>
<evidence type="ECO:0000256" key="2">
    <source>
        <dbReference type="ARBA" id="ARBA00022679"/>
    </source>
</evidence>
<keyword evidence="2" id="KW-0808">Transferase</keyword>
<dbReference type="Pfam" id="PF00069">
    <property type="entry name" value="Pkinase"/>
    <property type="match status" value="1"/>
</dbReference>
<evidence type="ECO:0000313" key="7">
    <source>
        <dbReference type="Ensembl" id="ENSMALP00000016104.1"/>
    </source>
</evidence>
<accession>A0A3Q3JB37</accession>
<dbReference type="SMART" id="SM00220">
    <property type="entry name" value="S_TKc"/>
    <property type="match status" value="1"/>
</dbReference>
<keyword evidence="3" id="KW-0547">Nucleotide-binding</keyword>
<protein>
    <recommendedName>
        <fullName evidence="6">Protein kinase domain-containing protein</fullName>
    </recommendedName>
</protein>
<proteinExistence type="predicted"/>
<dbReference type="AlphaFoldDB" id="A0A3Q3JB37"/>
<dbReference type="Gene3D" id="1.10.510.10">
    <property type="entry name" value="Transferase(Phosphotransferase) domain 1"/>
    <property type="match status" value="1"/>
</dbReference>
<dbReference type="GO" id="GO:0004674">
    <property type="term" value="F:protein serine/threonine kinase activity"/>
    <property type="evidence" value="ECO:0007669"/>
    <property type="project" value="UniProtKB-KW"/>
</dbReference>
<evidence type="ECO:0000256" key="1">
    <source>
        <dbReference type="ARBA" id="ARBA00022527"/>
    </source>
</evidence>
<keyword evidence="5" id="KW-0067">ATP-binding</keyword>
<reference evidence="7" key="2">
    <citation type="submission" date="2025-09" db="UniProtKB">
        <authorList>
            <consortium name="Ensembl"/>
        </authorList>
    </citation>
    <scope>IDENTIFICATION</scope>
</reference>
<name>A0A3Q3JB37_MONAL</name>
<evidence type="ECO:0000256" key="3">
    <source>
        <dbReference type="ARBA" id="ARBA00022741"/>
    </source>
</evidence>
<dbReference type="PROSITE" id="PS50011">
    <property type="entry name" value="PROTEIN_KINASE_DOM"/>
    <property type="match status" value="1"/>
</dbReference>
<dbReference type="PANTHER" id="PTHR24353">
    <property type="entry name" value="CYCLIC NUCLEOTIDE-DEPENDENT PROTEIN KINASE"/>
    <property type="match status" value="1"/>
</dbReference>
<feature type="domain" description="Protein kinase" evidence="6">
    <location>
        <begin position="1"/>
        <end position="124"/>
    </location>
</feature>
<dbReference type="InterPro" id="IPR011009">
    <property type="entry name" value="Kinase-like_dom_sf"/>
</dbReference>
<sequence length="124" mass="13844">MLLEACLGGELSYFDEPTARFCTGCVLEGFDYLHTMGIVYRDLKPENLLLDAEGYADFGFAKKIGLGKKTWTFCGTPEYVAPEVIMNKGHDFGADCWSLGILIFELLTGKCFFEGRKVLCCNIM</sequence>
<keyword evidence="1" id="KW-0723">Serine/threonine-protein kinase</keyword>
<dbReference type="GO" id="GO:0005524">
    <property type="term" value="F:ATP binding"/>
    <property type="evidence" value="ECO:0007669"/>
    <property type="project" value="UniProtKB-KW"/>
</dbReference>
<evidence type="ECO:0000256" key="5">
    <source>
        <dbReference type="ARBA" id="ARBA00022840"/>
    </source>
</evidence>
<dbReference type="STRING" id="43700.ENSMALP00000016104"/>
<dbReference type="PANTHER" id="PTHR24353:SF155">
    <property type="match status" value="1"/>
</dbReference>
<evidence type="ECO:0000313" key="8">
    <source>
        <dbReference type="Proteomes" id="UP000261600"/>
    </source>
</evidence>
<dbReference type="PROSITE" id="PS00108">
    <property type="entry name" value="PROTEIN_KINASE_ST"/>
    <property type="match status" value="1"/>
</dbReference>
<dbReference type="Proteomes" id="UP000261600">
    <property type="component" value="Unplaced"/>
</dbReference>
<dbReference type="InterPro" id="IPR008271">
    <property type="entry name" value="Ser/Thr_kinase_AS"/>
</dbReference>
<dbReference type="Ensembl" id="ENSMALT00000016427.1">
    <property type="protein sequence ID" value="ENSMALP00000016104.1"/>
    <property type="gene ID" value="ENSMALG00000011297.1"/>
</dbReference>
<dbReference type="SUPFAM" id="SSF56112">
    <property type="entry name" value="Protein kinase-like (PK-like)"/>
    <property type="match status" value="1"/>
</dbReference>